<dbReference type="Pfam" id="PF05130">
    <property type="entry name" value="FlgN"/>
    <property type="match status" value="1"/>
</dbReference>
<evidence type="ECO:0008006" key="4">
    <source>
        <dbReference type="Google" id="ProtNLM"/>
    </source>
</evidence>
<accession>I8AMM8</accession>
<dbReference type="InterPro" id="IPR036679">
    <property type="entry name" value="FlgN-like_sf"/>
</dbReference>
<evidence type="ECO:0000313" key="2">
    <source>
        <dbReference type="EMBL" id="EIT86939.1"/>
    </source>
</evidence>
<organism evidence="2 3">
    <name type="scientific">Fictibacillus macauensis ZFHKF-1</name>
    <dbReference type="NCBI Taxonomy" id="1196324"/>
    <lineage>
        <taxon>Bacteria</taxon>
        <taxon>Bacillati</taxon>
        <taxon>Bacillota</taxon>
        <taxon>Bacilli</taxon>
        <taxon>Bacillales</taxon>
        <taxon>Fictibacillaceae</taxon>
        <taxon>Fictibacillus</taxon>
    </lineage>
</organism>
<dbReference type="SUPFAM" id="SSF140566">
    <property type="entry name" value="FlgN-like"/>
    <property type="match status" value="1"/>
</dbReference>
<gene>
    <name evidence="2" type="ORF">A374_01749</name>
</gene>
<dbReference type="Proteomes" id="UP000004080">
    <property type="component" value="Unassembled WGS sequence"/>
</dbReference>
<dbReference type="RefSeq" id="WP_007200451.1">
    <property type="nucleotide sequence ID" value="NZ_AKKV01000019.1"/>
</dbReference>
<sequence length="120" mass="13707">MNVEDVLASLHRLGEEKKAAILGNDVYKLEEILSQEQSLAPTLSSLLVEITDEEVKQELKEQVVQLRALNDTNMGLLKQSLQFVTMSLALLNPQPQRITYSRPHLEERQHVFAQHFNSQI</sequence>
<evidence type="ECO:0000256" key="1">
    <source>
        <dbReference type="ARBA" id="ARBA00022795"/>
    </source>
</evidence>
<keyword evidence="1" id="KW-1005">Bacterial flagellum biogenesis</keyword>
<evidence type="ECO:0000313" key="3">
    <source>
        <dbReference type="Proteomes" id="UP000004080"/>
    </source>
</evidence>
<proteinExistence type="predicted"/>
<dbReference type="GO" id="GO:0044780">
    <property type="term" value="P:bacterial-type flagellum assembly"/>
    <property type="evidence" value="ECO:0007669"/>
    <property type="project" value="InterPro"/>
</dbReference>
<protein>
    <recommendedName>
        <fullName evidence="4">FlgN family protein</fullName>
    </recommendedName>
</protein>
<comment type="caution">
    <text evidence="2">The sequence shown here is derived from an EMBL/GenBank/DDBJ whole genome shotgun (WGS) entry which is preliminary data.</text>
</comment>
<dbReference type="EMBL" id="AKKV01000019">
    <property type="protein sequence ID" value="EIT86939.1"/>
    <property type="molecule type" value="Genomic_DNA"/>
</dbReference>
<reference evidence="2 3" key="1">
    <citation type="journal article" date="2012" name="J. Bacteriol.">
        <title>Genome of Bacillus macauensis ZFHKF-1, a Long-Chain-Forming Bacterium.</title>
        <authorList>
            <person name="Cai L."/>
            <person name="Zhang T."/>
        </authorList>
    </citation>
    <scope>NUCLEOTIDE SEQUENCE [LARGE SCALE GENOMIC DNA]</scope>
    <source>
        <strain evidence="2 3">ZFHKF-1</strain>
    </source>
</reference>
<dbReference type="InterPro" id="IPR007809">
    <property type="entry name" value="FlgN-like"/>
</dbReference>
<dbReference type="PATRIC" id="fig|1196324.3.peg.347"/>
<dbReference type="STRING" id="1196324.A374_01749"/>
<keyword evidence="3" id="KW-1185">Reference proteome</keyword>
<dbReference type="AlphaFoldDB" id="I8AMM8"/>
<name>I8AMM8_9BACL</name>